<dbReference type="GO" id="GO:0016459">
    <property type="term" value="C:myosin complex"/>
    <property type="evidence" value="ECO:0007669"/>
    <property type="project" value="UniProtKB-KW"/>
</dbReference>
<protein>
    <submittedName>
        <fullName evidence="16">Putative myosin IB heavy chain</fullName>
    </submittedName>
</protein>
<keyword evidence="7 11" id="KW-0518">Myosin</keyword>
<evidence type="ECO:0000259" key="13">
    <source>
        <dbReference type="PROSITE" id="PS50020"/>
    </source>
</evidence>
<dbReference type="EMBL" id="GQ153661">
    <property type="protein sequence ID" value="ACS87808.1"/>
    <property type="molecule type" value="Genomic_DNA"/>
</dbReference>
<keyword evidence="5" id="KW-0862">Zinc</keyword>
<feature type="compositionally biased region" description="Basic residues" evidence="12">
    <location>
        <begin position="1254"/>
        <end position="1270"/>
    </location>
</feature>
<feature type="region of interest" description="Disordered" evidence="12">
    <location>
        <begin position="1305"/>
        <end position="1388"/>
    </location>
</feature>
<dbReference type="PROSITE" id="PS50096">
    <property type="entry name" value="IQ"/>
    <property type="match status" value="1"/>
</dbReference>
<comment type="similarity">
    <text evidence="1 11">Belongs to the TRAFAC class myosin-kinesin ATPase superfamily. Myosin family.</text>
</comment>
<feature type="region of interest" description="Disordered" evidence="12">
    <location>
        <begin position="237"/>
        <end position="264"/>
    </location>
</feature>
<reference evidence="16" key="1">
    <citation type="submission" date="2009-05" db="EMBL/GenBank/DDBJ databases">
        <title>The evolution of amastin surface glycoproteins in trypanosomatid parasites.</title>
        <authorList>
            <person name="Jackson A.P."/>
        </authorList>
    </citation>
    <scope>NUCLEOTIDE SEQUENCE</scope>
    <source>
        <strain evidence="16">ATCC 30255</strain>
    </source>
</reference>
<organism evidence="16">
    <name type="scientific">Angomonas deanei</name>
    <dbReference type="NCBI Taxonomy" id="59799"/>
    <lineage>
        <taxon>Eukaryota</taxon>
        <taxon>Discoba</taxon>
        <taxon>Euglenozoa</taxon>
        <taxon>Kinetoplastea</taxon>
        <taxon>Metakinetoplastina</taxon>
        <taxon>Trypanosomatida</taxon>
        <taxon>Trypanosomatidae</taxon>
        <taxon>Strigomonadinae</taxon>
        <taxon>Angomonas</taxon>
    </lineage>
</organism>
<dbReference type="GO" id="GO:0005737">
    <property type="term" value="C:cytoplasm"/>
    <property type="evidence" value="ECO:0007669"/>
    <property type="project" value="TreeGrafter"/>
</dbReference>
<evidence type="ECO:0000256" key="10">
    <source>
        <dbReference type="PROSITE-ProRule" id="PRU00091"/>
    </source>
</evidence>
<dbReference type="GO" id="GO:0005524">
    <property type="term" value="F:ATP binding"/>
    <property type="evidence" value="ECO:0007669"/>
    <property type="project" value="UniProtKB-UniRule"/>
</dbReference>
<dbReference type="SMART" id="SM00242">
    <property type="entry name" value="MYSc"/>
    <property type="match status" value="1"/>
</dbReference>
<feature type="compositionally biased region" description="Basic and acidic residues" evidence="12">
    <location>
        <begin position="1305"/>
        <end position="1378"/>
    </location>
</feature>
<dbReference type="Gene3D" id="2.20.70.10">
    <property type="match status" value="1"/>
</dbReference>
<evidence type="ECO:0000256" key="11">
    <source>
        <dbReference type="PROSITE-ProRule" id="PRU00782"/>
    </source>
</evidence>
<dbReference type="SUPFAM" id="SSF51045">
    <property type="entry name" value="WW domain"/>
    <property type="match status" value="1"/>
</dbReference>
<feature type="region of interest" description="Disordered" evidence="12">
    <location>
        <begin position="1245"/>
        <end position="1279"/>
    </location>
</feature>
<evidence type="ECO:0000256" key="4">
    <source>
        <dbReference type="ARBA" id="ARBA00022771"/>
    </source>
</evidence>
<keyword evidence="2" id="KW-0479">Metal-binding</keyword>
<dbReference type="InterPro" id="IPR017455">
    <property type="entry name" value="Znf_FYVE-rel"/>
</dbReference>
<dbReference type="InterPro" id="IPR001202">
    <property type="entry name" value="WW_dom"/>
</dbReference>
<keyword evidence="4 10" id="KW-0863">Zinc-finger</keyword>
<dbReference type="InterPro" id="IPR001609">
    <property type="entry name" value="Myosin_head_motor_dom-like"/>
</dbReference>
<dbReference type="Gene3D" id="1.10.10.820">
    <property type="match status" value="1"/>
</dbReference>
<feature type="compositionally biased region" description="Low complexity" evidence="12">
    <location>
        <begin position="1379"/>
        <end position="1388"/>
    </location>
</feature>
<dbReference type="Gene3D" id="1.20.58.530">
    <property type="match status" value="1"/>
</dbReference>
<evidence type="ECO:0000256" key="12">
    <source>
        <dbReference type="SAM" id="MobiDB-lite"/>
    </source>
</evidence>
<evidence type="ECO:0000256" key="9">
    <source>
        <dbReference type="ARBA" id="ARBA00023203"/>
    </source>
</evidence>
<proteinExistence type="inferred from homology"/>
<dbReference type="GO" id="GO:0000146">
    <property type="term" value="F:microfilament motor activity"/>
    <property type="evidence" value="ECO:0007669"/>
    <property type="project" value="TreeGrafter"/>
</dbReference>
<dbReference type="GO" id="GO:0008270">
    <property type="term" value="F:zinc ion binding"/>
    <property type="evidence" value="ECO:0007669"/>
    <property type="project" value="UniProtKB-KW"/>
</dbReference>
<keyword evidence="9 11" id="KW-0009">Actin-binding</keyword>
<feature type="domain" description="FYVE-type" evidence="14">
    <location>
        <begin position="1058"/>
        <end position="1120"/>
    </location>
</feature>
<dbReference type="CDD" id="cd00201">
    <property type="entry name" value="WW"/>
    <property type="match status" value="1"/>
</dbReference>
<dbReference type="SUPFAM" id="SSF57903">
    <property type="entry name" value="FYVE/PHD zinc finger"/>
    <property type="match status" value="1"/>
</dbReference>
<evidence type="ECO:0000256" key="7">
    <source>
        <dbReference type="ARBA" id="ARBA00023123"/>
    </source>
</evidence>
<dbReference type="SUPFAM" id="SSF52540">
    <property type="entry name" value="P-loop containing nucleoside triphosphate hydrolases"/>
    <property type="match status" value="1"/>
</dbReference>
<evidence type="ECO:0000256" key="6">
    <source>
        <dbReference type="ARBA" id="ARBA00022840"/>
    </source>
</evidence>
<dbReference type="InterPro" id="IPR027417">
    <property type="entry name" value="P-loop_NTPase"/>
</dbReference>
<evidence type="ECO:0000259" key="14">
    <source>
        <dbReference type="PROSITE" id="PS50178"/>
    </source>
</evidence>
<dbReference type="Pfam" id="PF00063">
    <property type="entry name" value="Myosin_head"/>
    <property type="match status" value="2"/>
</dbReference>
<evidence type="ECO:0000256" key="5">
    <source>
        <dbReference type="ARBA" id="ARBA00022833"/>
    </source>
</evidence>
<evidence type="ECO:0000256" key="3">
    <source>
        <dbReference type="ARBA" id="ARBA00022741"/>
    </source>
</evidence>
<dbReference type="GO" id="GO:0051015">
    <property type="term" value="F:actin filament binding"/>
    <property type="evidence" value="ECO:0007669"/>
    <property type="project" value="TreeGrafter"/>
</dbReference>
<dbReference type="InterPro" id="IPR036020">
    <property type="entry name" value="WW_dom_sf"/>
</dbReference>
<feature type="binding site" evidence="11">
    <location>
        <begin position="122"/>
        <end position="129"/>
    </location>
    <ligand>
        <name>ATP</name>
        <dbReference type="ChEBI" id="CHEBI:30616"/>
    </ligand>
</feature>
<keyword evidence="6 11" id="KW-0067">ATP-binding</keyword>
<evidence type="ECO:0000256" key="2">
    <source>
        <dbReference type="ARBA" id="ARBA00022723"/>
    </source>
</evidence>
<dbReference type="CDD" id="cd00065">
    <property type="entry name" value="FYVE_like_SF"/>
    <property type="match status" value="1"/>
</dbReference>
<dbReference type="PROSITE" id="PS50020">
    <property type="entry name" value="WW_DOMAIN_2"/>
    <property type="match status" value="1"/>
</dbReference>
<feature type="region of interest" description="Disordered" evidence="12">
    <location>
        <begin position="976"/>
        <end position="999"/>
    </location>
</feature>
<dbReference type="InterPro" id="IPR036961">
    <property type="entry name" value="Kinesin_motor_dom_sf"/>
</dbReference>
<dbReference type="GO" id="GO:0006897">
    <property type="term" value="P:endocytosis"/>
    <property type="evidence" value="ECO:0007669"/>
    <property type="project" value="TreeGrafter"/>
</dbReference>
<evidence type="ECO:0000256" key="1">
    <source>
        <dbReference type="ARBA" id="ARBA00008314"/>
    </source>
</evidence>
<dbReference type="Gene3D" id="1.20.120.720">
    <property type="entry name" value="Myosin VI head, motor domain, U50 subdomain"/>
    <property type="match status" value="1"/>
</dbReference>
<evidence type="ECO:0000259" key="15">
    <source>
        <dbReference type="PROSITE" id="PS51456"/>
    </source>
</evidence>
<feature type="compositionally biased region" description="Low complexity" evidence="12">
    <location>
        <begin position="254"/>
        <end position="264"/>
    </location>
</feature>
<dbReference type="FunFam" id="1.20.58.530:FF:000007">
    <property type="entry name" value="Myosin IE"/>
    <property type="match status" value="1"/>
</dbReference>
<feature type="region of interest" description="Disordered" evidence="12">
    <location>
        <begin position="1169"/>
        <end position="1207"/>
    </location>
</feature>
<keyword evidence="8 11" id="KW-0505">Motor protein</keyword>
<dbReference type="PROSITE" id="PS51456">
    <property type="entry name" value="MYOSIN_MOTOR"/>
    <property type="match status" value="1"/>
</dbReference>
<name>C6K3L9_9TRYP</name>
<dbReference type="PANTHER" id="PTHR13140:SF729">
    <property type="entry name" value="UNCONVENTIONAL MYOSIN-IE"/>
    <property type="match status" value="1"/>
</dbReference>
<dbReference type="GO" id="GO:0005886">
    <property type="term" value="C:plasma membrane"/>
    <property type="evidence" value="ECO:0007669"/>
    <property type="project" value="TreeGrafter"/>
</dbReference>
<dbReference type="PANTHER" id="PTHR13140">
    <property type="entry name" value="MYOSIN"/>
    <property type="match status" value="1"/>
</dbReference>
<feature type="domain" description="Myosin motor" evidence="15">
    <location>
        <begin position="11"/>
        <end position="794"/>
    </location>
</feature>
<feature type="domain" description="WW" evidence="13">
    <location>
        <begin position="890"/>
        <end position="929"/>
    </location>
</feature>
<sequence length="1388" mass="152760">MASEYKQRETVGVEDLVLLPQITEKAITEDLAVRHREDLIYTNIGSVLLVVNPFKQIQGLYNDAHMQFYRHSGRLDGVRDALLEGQEPGDAPLGGPHIFALAEDTYRSMVSEEENQCIIISGESGAGKTEASKQIMQYISAVSGNTSDMQKVKRIILESNPLLEAFGNAKTLRNDNSSRFGKFLEIYFDIRGGPVGGHMSHFLLEKSRVSSQQEGECNFHIFYQLCTGAAEALQRGGATSAKAKRPAQGGGRSSGESDTDSSSGDDGIDWAALFTDMHMGGLDDAGTNAASTRLGQTATHVYPWRYLRPVISPGQHSDDFTPRSGIDDGRGWRETLLAMEAMGMTHDDQRAVVRLLCLVLHFGELQFIAPQEGGELAAGQQPCTLANPDTLAFIAAQLGVDGAALLKALTWRKLQMGASEIVFSPLDAQQCRNARDAIAKALYEGVFEFIVSSVNIAFGDAPHALMLGVLDIYGFEIFAKNGFEQFCINYVNEKLQQIFIELTLRVEQEEYVRENIPWEAIKYFDNQIVCDLIESNKPPGLFALVDDVCVTMAKEEEAVADRKLLDKLDMTYRGHPNFLRSERGFIIKHYAGDVEYSTDGFVGRNKDRLGADVVEVLATCKNGFILEILTEVLADGIAASPTGAAAGASTRRAATTAGFKIRQQAADLVRTLKQCTPHYVRTIKSNDMKRGDFFDDARVLHQVKYLGLLENVRVRRAGYSYRQYFDKFLKRFKYTCPNTYPRPFRGTDKAACETILSYLQNEQGVVPAKSYAIGTSKVFIRQPEHVLALEQSREAAFHALSVTIQRAWRRYTQRKQLLRLKAKLDRSYQRRGKVRRADSVFRAYEGLYVDVDAVVAAVGPPTNLGAAGGTVPRALSSRLAAATDAVFQFDPVARAWRAFWTATVEAGQQRKKFYVNALTRETAWERPRELDPPRVVFSCVAERVVNWATGKTAREFVFITNHDVLYLVRERAANPADSADTMPNGNDKTKKKSGKQTEAKAAAADTVNLEPCFTLQKRVDLRLLTQVAVTAMADTVLVLRVLPVLAPYRPVLDTVKTKTGPTQCEACGRPATPAMRRANCPSCGRLCCVRHCLVHARPLPTITGQAQAVSVCPACVVGEPLEAVEDMVLLTPFKTELAGTLCARYQERMGNPLPLLVANSIPFAVWTPAAPPPKKTKAKKATTKGATKAGGQQGKEEEAEEEELPGVLGGSYEVTLTCVASPDPMTGDTVLMPAIPPPTAAEVAAGAAAAAAQQKHKSRKSTSHGAHKKGGHDSDDIAAIPADTPRQLTVVAPAGITAQQIQRMEAVREERRKVAAARRRQEEEEERKREAEREAERAAEHKRVVQERKKAKAAESARMEAERAAREKAAADRREEAARLVAQRARRR</sequence>
<accession>C6K3L9</accession>
<gene>
    <name evidence="16" type="ORF">CDFL2E16_07</name>
</gene>
<keyword evidence="3 11" id="KW-0547">Nucleotide-binding</keyword>
<dbReference type="Gene3D" id="3.40.850.10">
    <property type="entry name" value="Kinesin motor domain"/>
    <property type="match status" value="2"/>
</dbReference>
<dbReference type="PROSITE" id="PS50178">
    <property type="entry name" value="ZF_FYVE"/>
    <property type="match status" value="1"/>
</dbReference>
<evidence type="ECO:0000256" key="8">
    <source>
        <dbReference type="ARBA" id="ARBA00023175"/>
    </source>
</evidence>
<dbReference type="Gene3D" id="1.20.5.4820">
    <property type="match status" value="1"/>
</dbReference>
<dbReference type="PRINTS" id="PR00193">
    <property type="entry name" value="MYOSINHEAVY"/>
</dbReference>
<feature type="region of interest" description="Actin-binding" evidence="11">
    <location>
        <begin position="665"/>
        <end position="687"/>
    </location>
</feature>
<dbReference type="GO" id="GO:0007015">
    <property type="term" value="P:actin filament organization"/>
    <property type="evidence" value="ECO:0007669"/>
    <property type="project" value="TreeGrafter"/>
</dbReference>
<dbReference type="InterPro" id="IPR011011">
    <property type="entry name" value="Znf_FYVE_PHD"/>
</dbReference>
<evidence type="ECO:0000313" key="16">
    <source>
        <dbReference type="EMBL" id="ACS87808.1"/>
    </source>
</evidence>